<evidence type="ECO:0000256" key="1">
    <source>
        <dbReference type="ARBA" id="ARBA00023239"/>
    </source>
</evidence>
<name>A0A6J5YHC8_9ZZZZ</name>
<evidence type="ECO:0000259" key="2">
    <source>
        <dbReference type="Pfam" id="PF04909"/>
    </source>
</evidence>
<dbReference type="InterPro" id="IPR032465">
    <property type="entry name" value="ACMSD"/>
</dbReference>
<gene>
    <name evidence="3" type="ORF">UFOPK1392_01709</name>
</gene>
<proteinExistence type="predicted"/>
<dbReference type="SUPFAM" id="SSF51556">
    <property type="entry name" value="Metallo-dependent hydrolases"/>
    <property type="match status" value="1"/>
</dbReference>
<feature type="domain" description="Amidohydrolase-related" evidence="2">
    <location>
        <begin position="101"/>
        <end position="297"/>
    </location>
</feature>
<reference evidence="3" key="1">
    <citation type="submission" date="2020-05" db="EMBL/GenBank/DDBJ databases">
        <authorList>
            <person name="Chiriac C."/>
            <person name="Salcher M."/>
            <person name="Ghai R."/>
            <person name="Kavagutti S V."/>
        </authorList>
    </citation>
    <scope>NUCLEOTIDE SEQUENCE</scope>
</reference>
<protein>
    <submittedName>
        <fullName evidence="3">Unannotated protein</fullName>
    </submittedName>
</protein>
<dbReference type="EMBL" id="CAEMXZ010000087">
    <property type="protein sequence ID" value="CAB4323947.1"/>
    <property type="molecule type" value="Genomic_DNA"/>
</dbReference>
<dbReference type="GO" id="GO:0016831">
    <property type="term" value="F:carboxy-lyase activity"/>
    <property type="evidence" value="ECO:0007669"/>
    <property type="project" value="InterPro"/>
</dbReference>
<evidence type="ECO:0000313" key="3">
    <source>
        <dbReference type="EMBL" id="CAB4323947.1"/>
    </source>
</evidence>
<dbReference type="Gene3D" id="3.20.20.140">
    <property type="entry name" value="Metal-dependent hydrolases"/>
    <property type="match status" value="1"/>
</dbReference>
<organism evidence="3">
    <name type="scientific">freshwater metagenome</name>
    <dbReference type="NCBI Taxonomy" id="449393"/>
    <lineage>
        <taxon>unclassified sequences</taxon>
        <taxon>metagenomes</taxon>
        <taxon>ecological metagenomes</taxon>
    </lineage>
</organism>
<keyword evidence="1" id="KW-0456">Lyase</keyword>
<dbReference type="GO" id="GO:0016787">
    <property type="term" value="F:hydrolase activity"/>
    <property type="evidence" value="ECO:0007669"/>
    <property type="project" value="InterPro"/>
</dbReference>
<dbReference type="Pfam" id="PF04909">
    <property type="entry name" value="Amidohydro_2"/>
    <property type="match status" value="1"/>
</dbReference>
<sequence length="299" mass="33744">MAMPSDIQAIDTMIGFPARDLKAQYAFITKQTKDAQSKDEFEFPAEYMFKSPPDKEKELRESTDPVGFTLDQMDKWGVGIGMVGVGGGTEEGQESTGEDAIKRYPDRFVASVGADPNDGMKGIEKIVRAYETWGARSISMFPAGCFPQVAINDKKMYPIYAKACELDIPVFVCTGIPGPRLKFQCQHVEHVDEVMYDFPELTYVSRHGCQPWTELMVKLMLKWPGLHYSTSAFAPKHYDPRIIDYANTRGADKIIYAGYFPMGLSLERIMTEMKNVPFKDDVWPKFLRGNAARVLKLDV</sequence>
<dbReference type="AlphaFoldDB" id="A0A6J5YHC8"/>
<dbReference type="InterPro" id="IPR032466">
    <property type="entry name" value="Metal_Hydrolase"/>
</dbReference>
<accession>A0A6J5YHC8</accession>
<dbReference type="PANTHER" id="PTHR21240">
    <property type="entry name" value="2-AMINO-3-CARBOXYLMUCONATE-6-SEMIALDEHYDE DECARBOXYLASE"/>
    <property type="match status" value="1"/>
</dbReference>
<dbReference type="InterPro" id="IPR006680">
    <property type="entry name" value="Amidohydro-rel"/>
</dbReference>
<dbReference type="PANTHER" id="PTHR21240:SF19">
    <property type="entry name" value="CATALYTIC_ HYDROLASE"/>
    <property type="match status" value="1"/>
</dbReference>